<protein>
    <submittedName>
        <fullName evidence="2">Uncharacterized protein</fullName>
    </submittedName>
</protein>
<evidence type="ECO:0000256" key="1">
    <source>
        <dbReference type="SAM" id="MobiDB-lite"/>
    </source>
</evidence>
<feature type="compositionally biased region" description="Polar residues" evidence="1">
    <location>
        <begin position="112"/>
        <end position="125"/>
    </location>
</feature>
<name>A0ABP0GUV1_CLALP</name>
<organism evidence="2 3">
    <name type="scientific">Clavelina lepadiformis</name>
    <name type="common">Light-bulb sea squirt</name>
    <name type="synonym">Ascidia lepadiformis</name>
    <dbReference type="NCBI Taxonomy" id="159417"/>
    <lineage>
        <taxon>Eukaryota</taxon>
        <taxon>Metazoa</taxon>
        <taxon>Chordata</taxon>
        <taxon>Tunicata</taxon>
        <taxon>Ascidiacea</taxon>
        <taxon>Aplousobranchia</taxon>
        <taxon>Clavelinidae</taxon>
        <taxon>Clavelina</taxon>
    </lineage>
</organism>
<evidence type="ECO:0000313" key="2">
    <source>
        <dbReference type="EMBL" id="CAK8695513.1"/>
    </source>
</evidence>
<keyword evidence="3" id="KW-1185">Reference proteome</keyword>
<feature type="region of interest" description="Disordered" evidence="1">
    <location>
        <begin position="53"/>
        <end position="131"/>
    </location>
</feature>
<dbReference type="Proteomes" id="UP001642483">
    <property type="component" value="Unassembled WGS sequence"/>
</dbReference>
<accession>A0ABP0GUV1</accession>
<gene>
    <name evidence="2" type="ORF">CVLEPA_LOCUS28780</name>
</gene>
<evidence type="ECO:0000313" key="3">
    <source>
        <dbReference type="Proteomes" id="UP001642483"/>
    </source>
</evidence>
<proteinExistence type="predicted"/>
<comment type="caution">
    <text evidence="2">The sequence shown here is derived from an EMBL/GenBank/DDBJ whole genome shotgun (WGS) entry which is preliminary data.</text>
</comment>
<dbReference type="EMBL" id="CAWYQH010000152">
    <property type="protein sequence ID" value="CAK8695513.1"/>
    <property type="molecule type" value="Genomic_DNA"/>
</dbReference>
<sequence length="131" mass="14730">MLEGSSPNSTRGNTWQHTSSVLTTSLEWFGNDNYKSARKKCEKAVNATHICSEDLDTTDVESKRKLRPPSRLEESNSDNDASNHWESDQSKPKRKKLFSQHSTPPPVVPEMPNTQERSANTSFSTPILVAR</sequence>
<feature type="compositionally biased region" description="Basic and acidic residues" evidence="1">
    <location>
        <begin position="81"/>
        <end position="91"/>
    </location>
</feature>
<reference evidence="2 3" key="1">
    <citation type="submission" date="2024-02" db="EMBL/GenBank/DDBJ databases">
        <authorList>
            <person name="Daric V."/>
            <person name="Darras S."/>
        </authorList>
    </citation>
    <scope>NUCLEOTIDE SEQUENCE [LARGE SCALE GENOMIC DNA]</scope>
</reference>